<evidence type="ECO:0000313" key="4">
    <source>
        <dbReference type="Proteomes" id="UP001059380"/>
    </source>
</evidence>
<keyword evidence="1" id="KW-0472">Membrane</keyword>
<keyword evidence="3" id="KW-0482">Metalloprotease</keyword>
<dbReference type="GO" id="GO:0004175">
    <property type="term" value="F:endopeptidase activity"/>
    <property type="evidence" value="ECO:0007669"/>
    <property type="project" value="UniProtKB-ARBA"/>
</dbReference>
<keyword evidence="1" id="KW-1133">Transmembrane helix</keyword>
<feature type="transmembrane region" description="Helical" evidence="1">
    <location>
        <begin position="12"/>
        <end position="31"/>
    </location>
</feature>
<name>A0A9J7BHH5_9BACT</name>
<reference evidence="3" key="1">
    <citation type="submission" date="2021-04" db="EMBL/GenBank/DDBJ databases">
        <title>Phylogenetic analysis of Acidobacteriaceae.</title>
        <authorList>
            <person name="Qiu L."/>
            <person name="Zhang Q."/>
        </authorList>
    </citation>
    <scope>NUCLEOTIDE SEQUENCE</scope>
    <source>
        <strain evidence="3">DSM 25168</strain>
    </source>
</reference>
<protein>
    <submittedName>
        <fullName evidence="3">CPBP family intramembrane metalloprotease</fullName>
    </submittedName>
</protein>
<sequence>MGQKPGIRTPKNRVAIFLITVTALTIAVSTLDKRGVFGHAGSLAYMWCPGVAALLASAITARSLKAIGWTTKLKWLGVGWLIPISYATFAYGSVWLTGLGGLPKDTFMPRARLTLGMPGQPEWLVIAAALGFICILSVLPSMIASLGEEIGWRGFLVPELSRWLGPQAAVVASGIVWALWHLPAIVWGGYGGEGTPKTYQVACFTAMVILSAIVMGWLRLKSGSIWPTAIAHATHNAAIQMFFDAITARRAYTAYFIGEFGCALLLPLAVMAWYCVRDLRHTELKVDTENPALTPAATLADAR</sequence>
<dbReference type="InterPro" id="IPR003675">
    <property type="entry name" value="Rce1/LyrA-like_dom"/>
</dbReference>
<organism evidence="3 4">
    <name type="scientific">Occallatibacter riparius</name>
    <dbReference type="NCBI Taxonomy" id="1002689"/>
    <lineage>
        <taxon>Bacteria</taxon>
        <taxon>Pseudomonadati</taxon>
        <taxon>Acidobacteriota</taxon>
        <taxon>Terriglobia</taxon>
        <taxon>Terriglobales</taxon>
        <taxon>Acidobacteriaceae</taxon>
        <taxon>Occallatibacter</taxon>
    </lineage>
</organism>
<dbReference type="KEGG" id="orp:MOP44_17760"/>
<feature type="transmembrane region" description="Helical" evidence="1">
    <location>
        <begin position="76"/>
        <end position="103"/>
    </location>
</feature>
<dbReference type="GO" id="GO:0008237">
    <property type="term" value="F:metallopeptidase activity"/>
    <property type="evidence" value="ECO:0007669"/>
    <property type="project" value="UniProtKB-KW"/>
</dbReference>
<feature type="transmembrane region" description="Helical" evidence="1">
    <location>
        <begin position="43"/>
        <end position="64"/>
    </location>
</feature>
<evidence type="ECO:0000256" key="1">
    <source>
        <dbReference type="SAM" id="Phobius"/>
    </source>
</evidence>
<dbReference type="Pfam" id="PF02517">
    <property type="entry name" value="Rce1-like"/>
    <property type="match status" value="1"/>
</dbReference>
<keyword evidence="4" id="KW-1185">Reference proteome</keyword>
<dbReference type="PANTHER" id="PTHR35797">
    <property type="entry name" value="PROTEASE-RELATED"/>
    <property type="match status" value="1"/>
</dbReference>
<dbReference type="Proteomes" id="UP001059380">
    <property type="component" value="Chromosome"/>
</dbReference>
<feature type="transmembrane region" description="Helical" evidence="1">
    <location>
        <begin position="199"/>
        <end position="218"/>
    </location>
</feature>
<accession>A0A9J7BHH5</accession>
<evidence type="ECO:0000313" key="3">
    <source>
        <dbReference type="EMBL" id="UWZ82412.1"/>
    </source>
</evidence>
<dbReference type="RefSeq" id="WP_260791596.1">
    <property type="nucleotide sequence ID" value="NZ_CP093313.1"/>
</dbReference>
<dbReference type="EMBL" id="CP093313">
    <property type="protein sequence ID" value="UWZ82412.1"/>
    <property type="molecule type" value="Genomic_DNA"/>
</dbReference>
<dbReference type="AlphaFoldDB" id="A0A9J7BHH5"/>
<feature type="transmembrane region" description="Helical" evidence="1">
    <location>
        <begin position="255"/>
        <end position="276"/>
    </location>
</feature>
<feature type="transmembrane region" description="Helical" evidence="1">
    <location>
        <begin position="168"/>
        <end position="187"/>
    </location>
</feature>
<evidence type="ECO:0000259" key="2">
    <source>
        <dbReference type="Pfam" id="PF02517"/>
    </source>
</evidence>
<dbReference type="PANTHER" id="PTHR35797:SF1">
    <property type="entry name" value="PROTEASE"/>
    <property type="match status" value="1"/>
</dbReference>
<feature type="transmembrane region" description="Helical" evidence="1">
    <location>
        <begin position="123"/>
        <end position="147"/>
    </location>
</feature>
<feature type="domain" description="CAAX prenyl protease 2/Lysostaphin resistance protein A-like" evidence="2">
    <location>
        <begin position="134"/>
        <end position="237"/>
    </location>
</feature>
<keyword evidence="1" id="KW-0812">Transmembrane</keyword>
<dbReference type="InterPro" id="IPR042150">
    <property type="entry name" value="MmRce1-like"/>
</dbReference>
<keyword evidence="3" id="KW-0378">Hydrolase</keyword>
<gene>
    <name evidence="3" type="ORF">MOP44_17760</name>
</gene>
<proteinExistence type="predicted"/>
<dbReference type="GO" id="GO:0080120">
    <property type="term" value="P:CAAX-box protein maturation"/>
    <property type="evidence" value="ECO:0007669"/>
    <property type="project" value="UniProtKB-ARBA"/>
</dbReference>
<keyword evidence="3" id="KW-0645">Protease</keyword>